<dbReference type="Proteomes" id="UP000226442">
    <property type="component" value="Unassembled WGS sequence"/>
</dbReference>
<dbReference type="PANTHER" id="PTHR33606">
    <property type="entry name" value="PROTEIN YCII"/>
    <property type="match status" value="1"/>
</dbReference>
<comment type="similarity">
    <text evidence="1">Belongs to the YciI family.</text>
</comment>
<reference evidence="3" key="1">
    <citation type="submission" date="2017-10" db="EMBL/GenBank/DDBJ databases">
        <title>Draft genome sequence of the planktic cyanobacteria Tychonema bourrellyi isolated from alpine lentic freshwater.</title>
        <authorList>
            <person name="Tett A."/>
            <person name="Armanini F."/>
            <person name="Asnicar F."/>
            <person name="Boscaini A."/>
            <person name="Pasolli E."/>
            <person name="Zolfo M."/>
            <person name="Donati C."/>
            <person name="Salmaso N."/>
            <person name="Segata N."/>
        </authorList>
    </citation>
    <scope>NUCLEOTIDE SEQUENCE</scope>
    <source>
        <strain evidence="3">FEM_GT703</strain>
    </source>
</reference>
<gene>
    <name evidence="3" type="ORF">CP500_014610</name>
</gene>
<dbReference type="SUPFAM" id="SSF54909">
    <property type="entry name" value="Dimeric alpha+beta barrel"/>
    <property type="match status" value="1"/>
</dbReference>
<protein>
    <recommendedName>
        <fullName evidence="2">YCII-related domain-containing protein</fullName>
    </recommendedName>
</protein>
<evidence type="ECO:0000313" key="4">
    <source>
        <dbReference type="Proteomes" id="UP000226442"/>
    </source>
</evidence>
<dbReference type="NCBIfam" id="NF009506">
    <property type="entry name" value="PRK12864.1"/>
    <property type="match status" value="1"/>
</dbReference>
<dbReference type="Gene3D" id="3.30.70.1060">
    <property type="entry name" value="Dimeric alpha+beta barrel"/>
    <property type="match status" value="1"/>
</dbReference>
<keyword evidence="4" id="KW-1185">Reference proteome</keyword>
<dbReference type="AlphaFoldDB" id="A0A2G4EYX5"/>
<organism evidence="3 4">
    <name type="scientific">Tychonema bourrellyi FEM_GT703</name>
    <dbReference type="NCBI Taxonomy" id="2040638"/>
    <lineage>
        <taxon>Bacteria</taxon>
        <taxon>Bacillati</taxon>
        <taxon>Cyanobacteriota</taxon>
        <taxon>Cyanophyceae</taxon>
        <taxon>Oscillatoriophycideae</taxon>
        <taxon>Oscillatoriales</taxon>
        <taxon>Microcoleaceae</taxon>
        <taxon>Tychonema</taxon>
    </lineage>
</organism>
<accession>A0A2G4EYX5</accession>
<dbReference type="EMBL" id="NXIB02000082">
    <property type="protein sequence ID" value="PHX54712.1"/>
    <property type="molecule type" value="Genomic_DNA"/>
</dbReference>
<dbReference type="InterPro" id="IPR011008">
    <property type="entry name" value="Dimeric_a/b-barrel"/>
</dbReference>
<dbReference type="InterPro" id="IPR051807">
    <property type="entry name" value="Sec-metab_biosynth-assoc"/>
</dbReference>
<proteinExistence type="inferred from homology"/>
<name>A0A2G4EYX5_9CYAN</name>
<dbReference type="OrthoDB" id="461832at2"/>
<feature type="domain" description="YCII-related" evidence="2">
    <location>
        <begin position="3"/>
        <end position="85"/>
    </location>
</feature>
<comment type="caution">
    <text evidence="3">The sequence shown here is derived from an EMBL/GenBank/DDBJ whole genome shotgun (WGS) entry which is preliminary data.</text>
</comment>
<sequence>MTKYVMWGSYCEDVLEKRAPFRDAHLAGLAKQKESGVLIAIGPTKDLTKVFAIYEAENEATVRELVEADPYWVNGVWTEYEVKEWIQAF</sequence>
<evidence type="ECO:0000313" key="3">
    <source>
        <dbReference type="EMBL" id="PHX54712.1"/>
    </source>
</evidence>
<dbReference type="RefSeq" id="WP_096828247.1">
    <property type="nucleotide sequence ID" value="NZ_NXIB02000082.1"/>
</dbReference>
<evidence type="ECO:0000256" key="1">
    <source>
        <dbReference type="ARBA" id="ARBA00007689"/>
    </source>
</evidence>
<dbReference type="Pfam" id="PF03795">
    <property type="entry name" value="YCII"/>
    <property type="match status" value="1"/>
</dbReference>
<dbReference type="InterPro" id="IPR005545">
    <property type="entry name" value="YCII"/>
</dbReference>
<evidence type="ECO:0000259" key="2">
    <source>
        <dbReference type="Pfam" id="PF03795"/>
    </source>
</evidence>
<dbReference type="PANTHER" id="PTHR33606:SF3">
    <property type="entry name" value="PROTEIN YCII"/>
    <property type="match status" value="1"/>
</dbReference>